<accession>A0A517QXM0</accession>
<evidence type="ECO:0000313" key="2">
    <source>
        <dbReference type="Proteomes" id="UP000317318"/>
    </source>
</evidence>
<name>A0A517QXM0_9PLAN</name>
<dbReference type="RefSeq" id="WP_145362531.1">
    <property type="nucleotide sequence ID" value="NZ_CP036268.1"/>
</dbReference>
<organism evidence="1 2">
    <name type="scientific">Stratiformator vulcanicus</name>
    <dbReference type="NCBI Taxonomy" id="2527980"/>
    <lineage>
        <taxon>Bacteria</taxon>
        <taxon>Pseudomonadati</taxon>
        <taxon>Planctomycetota</taxon>
        <taxon>Planctomycetia</taxon>
        <taxon>Planctomycetales</taxon>
        <taxon>Planctomycetaceae</taxon>
        <taxon>Stratiformator</taxon>
    </lineage>
</organism>
<dbReference type="AlphaFoldDB" id="A0A517QXM0"/>
<reference evidence="1 2" key="1">
    <citation type="submission" date="2019-02" db="EMBL/GenBank/DDBJ databases">
        <title>Deep-cultivation of Planctomycetes and their phenomic and genomic characterization uncovers novel biology.</title>
        <authorList>
            <person name="Wiegand S."/>
            <person name="Jogler M."/>
            <person name="Boedeker C."/>
            <person name="Pinto D."/>
            <person name="Vollmers J."/>
            <person name="Rivas-Marin E."/>
            <person name="Kohn T."/>
            <person name="Peeters S.H."/>
            <person name="Heuer A."/>
            <person name="Rast P."/>
            <person name="Oberbeckmann S."/>
            <person name="Bunk B."/>
            <person name="Jeske O."/>
            <person name="Meyerdierks A."/>
            <person name="Storesund J.E."/>
            <person name="Kallscheuer N."/>
            <person name="Luecker S."/>
            <person name="Lage O.M."/>
            <person name="Pohl T."/>
            <person name="Merkel B.J."/>
            <person name="Hornburger P."/>
            <person name="Mueller R.-W."/>
            <person name="Bruemmer F."/>
            <person name="Labrenz M."/>
            <person name="Spormann A.M."/>
            <person name="Op den Camp H."/>
            <person name="Overmann J."/>
            <person name="Amann R."/>
            <person name="Jetten M.S.M."/>
            <person name="Mascher T."/>
            <person name="Medema M.H."/>
            <person name="Devos D.P."/>
            <person name="Kaster A.-K."/>
            <person name="Ovreas L."/>
            <person name="Rohde M."/>
            <person name="Galperin M.Y."/>
            <person name="Jogler C."/>
        </authorList>
    </citation>
    <scope>NUCLEOTIDE SEQUENCE [LARGE SCALE GENOMIC DNA]</scope>
    <source>
        <strain evidence="1 2">Pan189</strain>
    </source>
</reference>
<proteinExistence type="predicted"/>
<sequence>MSVTTIATAGNTTVPACLAIRQLGYDLKFPSGDTCLCEAEGPLGRFIAEDPVTLLGLIKLRETRGEDWMASDAEIEAHSKLFADIESIRRGLDDSRAGRTRPIEEVEAELRQNFFESGGAV</sequence>
<evidence type="ECO:0000313" key="1">
    <source>
        <dbReference type="EMBL" id="QDT36320.1"/>
    </source>
</evidence>
<dbReference type="Proteomes" id="UP000317318">
    <property type="component" value="Chromosome"/>
</dbReference>
<dbReference type="OrthoDB" id="9155696at2"/>
<dbReference type="EMBL" id="CP036268">
    <property type="protein sequence ID" value="QDT36320.1"/>
    <property type="molecule type" value="Genomic_DNA"/>
</dbReference>
<protein>
    <submittedName>
        <fullName evidence="1">Uncharacterized protein</fullName>
    </submittedName>
</protein>
<gene>
    <name evidence="1" type="ORF">Pan189_06760</name>
</gene>
<keyword evidence="2" id="KW-1185">Reference proteome</keyword>
<dbReference type="KEGG" id="svp:Pan189_06760"/>